<evidence type="ECO:0000259" key="4">
    <source>
        <dbReference type="PROSITE" id="PS51203"/>
    </source>
</evidence>
<dbReference type="InterPro" id="IPR008978">
    <property type="entry name" value="HSP20-like_chaperone"/>
</dbReference>
<dbReference type="PANTHER" id="PTHR11527">
    <property type="entry name" value="HEAT-SHOCK PROTEIN 20 FAMILY MEMBER"/>
    <property type="match status" value="1"/>
</dbReference>
<dbReference type="PROSITE" id="PS01031">
    <property type="entry name" value="SHSP"/>
    <property type="match status" value="1"/>
</dbReference>
<keyword evidence="6" id="KW-1185">Reference proteome</keyword>
<dbReference type="InterPro" id="IPR007052">
    <property type="entry name" value="CS_dom"/>
</dbReference>
<evidence type="ECO:0000313" key="6">
    <source>
        <dbReference type="Proteomes" id="UP000671862"/>
    </source>
</evidence>
<dbReference type="CDD" id="cd06464">
    <property type="entry name" value="ACD_sHsps-like"/>
    <property type="match status" value="1"/>
</dbReference>
<dbReference type="SUPFAM" id="SSF49764">
    <property type="entry name" value="HSP20-like chaperones"/>
    <property type="match status" value="1"/>
</dbReference>
<reference evidence="5 6" key="1">
    <citation type="submission" date="2021-03" db="EMBL/GenBank/DDBJ databases">
        <title>Thermosipho ferrireducens sp.nov., an anaerobic thermophilic iron-reducing bacterium isolated from a deep-sea hydrothermal sulfide deposits.</title>
        <authorList>
            <person name="Zeng X."/>
            <person name="Chen Y."/>
            <person name="Shao Z."/>
        </authorList>
    </citation>
    <scope>NUCLEOTIDE SEQUENCE [LARGE SCALE GENOMIC DNA]</scope>
    <source>
        <strain evidence="5 6">JL129W03</strain>
    </source>
</reference>
<dbReference type="PROSITE" id="PS51203">
    <property type="entry name" value="CS"/>
    <property type="match status" value="1"/>
</dbReference>
<evidence type="ECO:0000256" key="2">
    <source>
        <dbReference type="RuleBase" id="RU003616"/>
    </source>
</evidence>
<dbReference type="RefSeq" id="WP_207566002.1">
    <property type="nucleotide sequence ID" value="NZ_CP071446.1"/>
</dbReference>
<dbReference type="Pfam" id="PF00011">
    <property type="entry name" value="HSP20"/>
    <property type="match status" value="1"/>
</dbReference>
<feature type="domain" description="CS" evidence="4">
    <location>
        <begin position="34"/>
        <end position="138"/>
    </location>
</feature>
<dbReference type="EMBL" id="CP071446">
    <property type="protein sequence ID" value="QTA37277.1"/>
    <property type="molecule type" value="Genomic_DNA"/>
</dbReference>
<dbReference type="Gene3D" id="2.60.40.790">
    <property type="match status" value="1"/>
</dbReference>
<name>A0ABX7S6Q7_9BACT</name>
<accession>A0ABX7S6Q7</accession>
<proteinExistence type="inferred from homology"/>
<dbReference type="Proteomes" id="UP000671862">
    <property type="component" value="Chromosome"/>
</dbReference>
<gene>
    <name evidence="5" type="ORF">JYK00_05905</name>
</gene>
<evidence type="ECO:0000256" key="1">
    <source>
        <dbReference type="PROSITE-ProRule" id="PRU00285"/>
    </source>
</evidence>
<dbReference type="InterPro" id="IPR002068">
    <property type="entry name" value="A-crystallin/Hsp20_dom"/>
</dbReference>
<sequence>MLARRDFFEPFAELQKEIDRIFEDFMRPVRRDYSFYPRVDAYETDKEVVIEAELPGMKKEDVKIVVEDGVLTIHGERKFNREEKGKNYKIVERAEGKFERSFALPDYVDVEKIKAKFSDGVLVIELPKKVEKARKVIDVKVE</sequence>
<evidence type="ECO:0000259" key="3">
    <source>
        <dbReference type="PROSITE" id="PS01031"/>
    </source>
</evidence>
<comment type="similarity">
    <text evidence="1 2">Belongs to the small heat shock protein (HSP20) family.</text>
</comment>
<protein>
    <submittedName>
        <fullName evidence="5">Hsp20/alpha crystallin family protein</fullName>
    </submittedName>
</protein>
<feature type="domain" description="SHSP" evidence="3">
    <location>
        <begin position="30"/>
        <end position="142"/>
    </location>
</feature>
<dbReference type="InterPro" id="IPR031107">
    <property type="entry name" value="Small_HSP"/>
</dbReference>
<organism evidence="5 6">
    <name type="scientific">Thermosipho ferrireducens</name>
    <dbReference type="NCBI Taxonomy" id="2571116"/>
    <lineage>
        <taxon>Bacteria</taxon>
        <taxon>Thermotogati</taxon>
        <taxon>Thermotogota</taxon>
        <taxon>Thermotogae</taxon>
        <taxon>Thermotogales</taxon>
        <taxon>Fervidobacteriaceae</taxon>
        <taxon>Thermosipho</taxon>
    </lineage>
</organism>
<evidence type="ECO:0000313" key="5">
    <source>
        <dbReference type="EMBL" id="QTA37277.1"/>
    </source>
</evidence>